<dbReference type="InterPro" id="IPR007730">
    <property type="entry name" value="SPOR-like_dom"/>
</dbReference>
<evidence type="ECO:0000256" key="5">
    <source>
        <dbReference type="RuleBase" id="RU003495"/>
    </source>
</evidence>
<keyword evidence="4" id="KW-0564">Palmitate</keyword>
<dbReference type="Gene3D" id="3.30.70.1070">
    <property type="entry name" value="Sporulation related repeat"/>
    <property type="match status" value="1"/>
</dbReference>
<evidence type="ECO:0000256" key="2">
    <source>
        <dbReference type="ARBA" id="ARBA00023239"/>
    </source>
</evidence>
<dbReference type="InterPro" id="IPR036680">
    <property type="entry name" value="SPOR-like_sf"/>
</dbReference>
<dbReference type="Gene3D" id="2.40.40.10">
    <property type="entry name" value="RlpA-like domain"/>
    <property type="match status" value="1"/>
</dbReference>
<evidence type="ECO:0000313" key="8">
    <source>
        <dbReference type="EMBL" id="GAA4500485.1"/>
    </source>
</evidence>
<name>A0ABP8QB44_9GAMM</name>
<dbReference type="HAMAP" id="MF_02071">
    <property type="entry name" value="RlpA"/>
    <property type="match status" value="1"/>
</dbReference>
<keyword evidence="4" id="KW-1003">Cell membrane</keyword>
<keyword evidence="1 6" id="KW-0732">Signal</keyword>
<dbReference type="PANTHER" id="PTHR34183">
    <property type="entry name" value="ENDOLYTIC PEPTIDOGLYCAN TRANSGLYCOSYLASE RLPA"/>
    <property type="match status" value="1"/>
</dbReference>
<feature type="domain" description="SPOR" evidence="7">
    <location>
        <begin position="182"/>
        <end position="256"/>
    </location>
</feature>
<keyword evidence="4" id="KW-0449">Lipoprotein</keyword>
<keyword evidence="2 4" id="KW-0456">Lyase</keyword>
<feature type="signal peptide" evidence="6">
    <location>
        <begin position="1"/>
        <end position="19"/>
    </location>
</feature>
<dbReference type="Proteomes" id="UP001501321">
    <property type="component" value="Unassembled WGS sequence"/>
</dbReference>
<dbReference type="InterPro" id="IPR012997">
    <property type="entry name" value="RplA"/>
</dbReference>
<dbReference type="PROSITE" id="PS51257">
    <property type="entry name" value="PROKAR_LIPOPROTEIN"/>
    <property type="match status" value="1"/>
</dbReference>
<keyword evidence="4" id="KW-0472">Membrane</keyword>
<dbReference type="PANTHER" id="PTHR34183:SF1">
    <property type="entry name" value="ENDOLYTIC PEPTIDOGLYCAN TRANSGLYCOSYLASE RLPA"/>
    <property type="match status" value="1"/>
</dbReference>
<dbReference type="EC" id="4.2.2.-" evidence="4"/>
<dbReference type="PROSITE" id="PS51724">
    <property type="entry name" value="SPOR"/>
    <property type="match status" value="1"/>
</dbReference>
<dbReference type="SUPFAM" id="SSF50685">
    <property type="entry name" value="Barwin-like endoglucanases"/>
    <property type="match status" value="1"/>
</dbReference>
<reference evidence="9" key="1">
    <citation type="journal article" date="2019" name="Int. J. Syst. Evol. Microbiol.">
        <title>The Global Catalogue of Microorganisms (GCM) 10K type strain sequencing project: providing services to taxonomists for standard genome sequencing and annotation.</title>
        <authorList>
            <consortium name="The Broad Institute Genomics Platform"/>
            <consortium name="The Broad Institute Genome Sequencing Center for Infectious Disease"/>
            <person name="Wu L."/>
            <person name="Ma J."/>
        </authorList>
    </citation>
    <scope>NUCLEOTIDE SEQUENCE [LARGE SCALE GENOMIC DNA]</scope>
    <source>
        <strain evidence="9">JCM 32226</strain>
    </source>
</reference>
<dbReference type="InterPro" id="IPR009009">
    <property type="entry name" value="RlpA-like_DPBB"/>
</dbReference>
<keyword evidence="9" id="KW-1185">Reference proteome</keyword>
<dbReference type="InterPro" id="IPR034718">
    <property type="entry name" value="RlpA"/>
</dbReference>
<dbReference type="InterPro" id="IPR036908">
    <property type="entry name" value="RlpA-like_sf"/>
</dbReference>
<evidence type="ECO:0000256" key="3">
    <source>
        <dbReference type="ARBA" id="ARBA00023316"/>
    </source>
</evidence>
<protein>
    <recommendedName>
        <fullName evidence="4">Endolytic peptidoglycan transglycosylase RlpA</fullName>
        <ecNumber evidence="4">4.2.2.-</ecNumber>
    </recommendedName>
</protein>
<evidence type="ECO:0000256" key="1">
    <source>
        <dbReference type="ARBA" id="ARBA00022729"/>
    </source>
</evidence>
<comment type="caution">
    <text evidence="8">The sequence shown here is derived from an EMBL/GenBank/DDBJ whole genome shotgun (WGS) entry which is preliminary data.</text>
</comment>
<accession>A0ABP8QB44</accession>
<dbReference type="NCBIfam" id="TIGR00413">
    <property type="entry name" value="rlpA"/>
    <property type="match status" value="1"/>
</dbReference>
<dbReference type="Pfam" id="PF05036">
    <property type="entry name" value="SPOR"/>
    <property type="match status" value="1"/>
</dbReference>
<comment type="similarity">
    <text evidence="4 5">Belongs to the RlpA family.</text>
</comment>
<comment type="subcellular location">
    <subcellularLocation>
        <location evidence="4">Cell membrane</location>
        <topology evidence="4">Lipid-anchor</topology>
    </subcellularLocation>
</comment>
<evidence type="ECO:0000256" key="6">
    <source>
        <dbReference type="SAM" id="SignalP"/>
    </source>
</evidence>
<organism evidence="8 9">
    <name type="scientific">Pseudaeromonas paramecii</name>
    <dbReference type="NCBI Taxonomy" id="2138166"/>
    <lineage>
        <taxon>Bacteria</taxon>
        <taxon>Pseudomonadati</taxon>
        <taxon>Pseudomonadota</taxon>
        <taxon>Gammaproteobacteria</taxon>
        <taxon>Aeromonadales</taxon>
        <taxon>Aeromonadaceae</taxon>
        <taxon>Pseudaeromonas</taxon>
    </lineage>
</organism>
<dbReference type="EMBL" id="BAABFC010000014">
    <property type="protein sequence ID" value="GAA4500485.1"/>
    <property type="molecule type" value="Genomic_DNA"/>
</dbReference>
<feature type="chain" id="PRO_5046498445" description="Endolytic peptidoglycan transglycosylase RlpA" evidence="6">
    <location>
        <begin position="20"/>
        <end position="256"/>
    </location>
</feature>
<comment type="function">
    <text evidence="4">Lytic transglycosylase with a strong preference for naked glycan strands that lack stem peptides.</text>
</comment>
<evidence type="ECO:0000259" key="7">
    <source>
        <dbReference type="PROSITE" id="PS51724"/>
    </source>
</evidence>
<keyword evidence="3 4" id="KW-0961">Cell wall biogenesis/degradation</keyword>
<proteinExistence type="inferred from homology"/>
<gene>
    <name evidence="4" type="primary">rlpA</name>
    <name evidence="8" type="ORF">GCM10023095_22350</name>
</gene>
<sequence>MPAKRLFLLGLSLLSLLLAACSQKPTPTARPAQSSQPSYQGVDGMVPRFEPYSRIGNKDYEVLGRHYKVWNGIDSYTEEGIASWYGPGFHGLNTSNGERYDQASLSAAHKNLPLPSYVKVTNLDNGKSLIVRVNDRGPFHDNRILDLSFGAATKLGVVAPGTARVRLDLIKVPAPANAAEILARHEARTIQLMATASSDKANATAAQLQRQYGMPFKVVSAEPVYRLQLGPLERAQAEKMLSTLRQDGYRQAFFIN</sequence>
<dbReference type="SUPFAM" id="SSF110997">
    <property type="entry name" value="Sporulation related repeat"/>
    <property type="match status" value="1"/>
</dbReference>
<evidence type="ECO:0000313" key="9">
    <source>
        <dbReference type="Proteomes" id="UP001501321"/>
    </source>
</evidence>
<dbReference type="Pfam" id="PF03330">
    <property type="entry name" value="DPBB_1"/>
    <property type="match status" value="1"/>
</dbReference>
<dbReference type="CDD" id="cd22268">
    <property type="entry name" value="DPBB_RlpA-like"/>
    <property type="match status" value="1"/>
</dbReference>
<dbReference type="RefSeq" id="WP_345013081.1">
    <property type="nucleotide sequence ID" value="NZ_BAABFC010000014.1"/>
</dbReference>
<evidence type="ECO:0000256" key="4">
    <source>
        <dbReference type="HAMAP-Rule" id="MF_02071"/>
    </source>
</evidence>